<dbReference type="GO" id="GO:0006955">
    <property type="term" value="P:immune response"/>
    <property type="evidence" value="ECO:0007669"/>
    <property type="project" value="TreeGrafter"/>
</dbReference>
<evidence type="ECO:0000259" key="4">
    <source>
        <dbReference type="PROSITE" id="PS50835"/>
    </source>
</evidence>
<protein>
    <recommendedName>
        <fullName evidence="4">Ig-like domain-containing protein</fullName>
    </recommendedName>
</protein>
<dbReference type="PROSITE" id="PS50835">
    <property type="entry name" value="IG_LIKE"/>
    <property type="match status" value="1"/>
</dbReference>
<dbReference type="EMBL" id="KV968059">
    <property type="protein sequence ID" value="PIO16100.1"/>
    <property type="molecule type" value="Genomic_DNA"/>
</dbReference>
<dbReference type="InterPro" id="IPR036179">
    <property type="entry name" value="Ig-like_dom_sf"/>
</dbReference>
<dbReference type="InterPro" id="IPR050488">
    <property type="entry name" value="Ig_Fc_receptor"/>
</dbReference>
<dbReference type="GO" id="GO:0007166">
    <property type="term" value="P:cell surface receptor signaling pathway"/>
    <property type="evidence" value="ECO:0007669"/>
    <property type="project" value="TreeGrafter"/>
</dbReference>
<dbReference type="GO" id="GO:0009897">
    <property type="term" value="C:external side of plasma membrane"/>
    <property type="evidence" value="ECO:0007669"/>
    <property type="project" value="TreeGrafter"/>
</dbReference>
<evidence type="ECO:0000256" key="3">
    <source>
        <dbReference type="SAM" id="Phobius"/>
    </source>
</evidence>
<dbReference type="SUPFAM" id="SSF48726">
    <property type="entry name" value="Immunoglobulin"/>
    <property type="match status" value="2"/>
</dbReference>
<keyword evidence="3" id="KW-0812">Transmembrane</keyword>
<dbReference type="PANTHER" id="PTHR11481">
    <property type="entry name" value="IMMUNOGLOBULIN FC RECEPTOR"/>
    <property type="match status" value="1"/>
</dbReference>
<keyword evidence="3" id="KW-0472">Membrane</keyword>
<dbReference type="PANTHER" id="PTHR11481:SF64">
    <property type="entry name" value="FC RECEPTOR-LIKE PROTEIN 4"/>
    <property type="match status" value="1"/>
</dbReference>
<dbReference type="AlphaFoldDB" id="A0A2G9QKG0"/>
<proteinExistence type="predicted"/>
<evidence type="ECO:0000256" key="2">
    <source>
        <dbReference type="ARBA" id="ARBA00023157"/>
    </source>
</evidence>
<feature type="transmembrane region" description="Helical" evidence="3">
    <location>
        <begin position="174"/>
        <end position="195"/>
    </location>
</feature>
<keyword evidence="6" id="KW-1185">Reference proteome</keyword>
<accession>A0A2G9QKG0</accession>
<dbReference type="InterPro" id="IPR007110">
    <property type="entry name" value="Ig-like_dom"/>
</dbReference>
<dbReference type="GO" id="GO:0004888">
    <property type="term" value="F:transmembrane signaling receptor activity"/>
    <property type="evidence" value="ECO:0007669"/>
    <property type="project" value="TreeGrafter"/>
</dbReference>
<keyword evidence="2" id="KW-1015">Disulfide bond</keyword>
<dbReference type="InterPro" id="IPR013783">
    <property type="entry name" value="Ig-like_fold"/>
</dbReference>
<keyword evidence="1" id="KW-0732">Signal</keyword>
<name>A0A2G9QKG0_AQUCT</name>
<evidence type="ECO:0000256" key="1">
    <source>
        <dbReference type="ARBA" id="ARBA00022729"/>
    </source>
</evidence>
<gene>
    <name evidence="5" type="ORF">AB205_0102240</name>
</gene>
<evidence type="ECO:0000313" key="6">
    <source>
        <dbReference type="Proteomes" id="UP000228934"/>
    </source>
</evidence>
<keyword evidence="3" id="KW-1133">Transmembrane helix</keyword>
<evidence type="ECO:0000313" key="5">
    <source>
        <dbReference type="EMBL" id="PIO16100.1"/>
    </source>
</evidence>
<feature type="domain" description="Ig-like" evidence="4">
    <location>
        <begin position="1"/>
        <end position="75"/>
    </location>
</feature>
<dbReference type="Proteomes" id="UP000228934">
    <property type="component" value="Unassembled WGS sequence"/>
</dbReference>
<dbReference type="Pfam" id="PF13895">
    <property type="entry name" value="Ig_2"/>
    <property type="match status" value="1"/>
</dbReference>
<dbReference type="OrthoDB" id="9448246at2759"/>
<sequence>MTVIPNYNKILTEEMIMLTCDVESDASGCSWYHENILIYTGKDYVISMTEIRHSGDYQCQNSAGERSEIVTLNVTTGPVILQAPPLVYWGSDVVLRCHSHPGYGVIKTTFYKDGDIIQPSTNDLATVIIPRNQQVGRYRCTRTLSWEEYVTYTDEVSLHIRGENHKVDYTTVNIIRLALSGYVLFMACVFLIHHIKAEVITPSKG</sequence>
<organism evidence="5 6">
    <name type="scientific">Aquarana catesbeiana</name>
    <name type="common">American bullfrog</name>
    <name type="synonym">Rana catesbeiana</name>
    <dbReference type="NCBI Taxonomy" id="8400"/>
    <lineage>
        <taxon>Eukaryota</taxon>
        <taxon>Metazoa</taxon>
        <taxon>Chordata</taxon>
        <taxon>Craniata</taxon>
        <taxon>Vertebrata</taxon>
        <taxon>Euteleostomi</taxon>
        <taxon>Amphibia</taxon>
        <taxon>Batrachia</taxon>
        <taxon>Anura</taxon>
        <taxon>Neobatrachia</taxon>
        <taxon>Ranoidea</taxon>
        <taxon>Ranidae</taxon>
        <taxon>Aquarana</taxon>
    </lineage>
</organism>
<dbReference type="Gene3D" id="2.60.40.10">
    <property type="entry name" value="Immunoglobulins"/>
    <property type="match status" value="2"/>
</dbReference>
<reference evidence="6" key="1">
    <citation type="journal article" date="2017" name="Nat. Commun.">
        <title>The North American bullfrog draft genome provides insight into hormonal regulation of long noncoding RNA.</title>
        <authorList>
            <person name="Hammond S.A."/>
            <person name="Warren R.L."/>
            <person name="Vandervalk B.P."/>
            <person name="Kucuk E."/>
            <person name="Khan H."/>
            <person name="Gibb E.A."/>
            <person name="Pandoh P."/>
            <person name="Kirk H."/>
            <person name="Zhao Y."/>
            <person name="Jones M."/>
            <person name="Mungall A.J."/>
            <person name="Coope R."/>
            <person name="Pleasance S."/>
            <person name="Moore R.A."/>
            <person name="Holt R.A."/>
            <person name="Round J.M."/>
            <person name="Ohora S."/>
            <person name="Walle B.V."/>
            <person name="Veldhoen N."/>
            <person name="Helbing C.C."/>
            <person name="Birol I."/>
        </authorList>
    </citation>
    <scope>NUCLEOTIDE SEQUENCE [LARGE SCALE GENOMIC DNA]</scope>
</reference>